<reference evidence="2 3" key="1">
    <citation type="submission" date="2018-09" db="EMBL/GenBank/DDBJ databases">
        <authorList>
            <person name="Le Fleche-Mateos A."/>
        </authorList>
    </citation>
    <scope>NUCLEOTIDE SEQUENCE [LARGE SCALE GENOMIC DNA]</scope>
    <source>
        <strain evidence="2 3">DSM 30078</strain>
    </source>
</reference>
<comment type="caution">
    <text evidence="2">The sequence shown here is derived from an EMBL/GenBank/DDBJ whole genome shotgun (WGS) entry which is preliminary data.</text>
</comment>
<accession>A0ABX9NW22</accession>
<dbReference type="EMBL" id="RAHG01000010">
    <property type="protein sequence ID" value="RJT10792.1"/>
    <property type="molecule type" value="Genomic_DNA"/>
</dbReference>
<dbReference type="Pfam" id="PF11720">
    <property type="entry name" value="Inhibitor_I78"/>
    <property type="match status" value="1"/>
</dbReference>
<evidence type="ECO:0008006" key="4">
    <source>
        <dbReference type="Google" id="ProtNLM"/>
    </source>
</evidence>
<sequence>MKSPTMMNKKMLSLCALAVFALAGCQNHKTDEKNDSAKNAATVQQPDTCNAGAFSSLIGKKASVLDTMRFAQPMRHITPNTAVTMDYRAERLNIESDEKGVITRLYCS</sequence>
<dbReference type="InterPro" id="IPR021719">
    <property type="entry name" value="Prot_inh_I78"/>
</dbReference>
<evidence type="ECO:0000313" key="2">
    <source>
        <dbReference type="EMBL" id="RJT10792.1"/>
    </source>
</evidence>
<evidence type="ECO:0000256" key="1">
    <source>
        <dbReference type="SAM" id="SignalP"/>
    </source>
</evidence>
<organism evidence="2 3">
    <name type="scientific">Rahnella inusitata</name>
    <dbReference type="NCBI Taxonomy" id="58169"/>
    <lineage>
        <taxon>Bacteria</taxon>
        <taxon>Pseudomonadati</taxon>
        <taxon>Pseudomonadota</taxon>
        <taxon>Gammaproteobacteria</taxon>
        <taxon>Enterobacterales</taxon>
        <taxon>Yersiniaceae</taxon>
        <taxon>Rahnella</taxon>
    </lineage>
</organism>
<proteinExistence type="predicted"/>
<feature type="chain" id="PRO_5046327709" description="Peptidase inhibitor I78 family protein" evidence="1">
    <location>
        <begin position="24"/>
        <end position="108"/>
    </location>
</feature>
<gene>
    <name evidence="2" type="ORF">D5396_18530</name>
</gene>
<protein>
    <recommendedName>
        <fullName evidence="4">Peptidase inhibitor I78 family protein</fullName>
    </recommendedName>
</protein>
<keyword evidence="1" id="KW-0732">Signal</keyword>
<dbReference type="Gene3D" id="3.30.10.10">
    <property type="entry name" value="Trypsin Inhibitor V, subunit A"/>
    <property type="match status" value="1"/>
</dbReference>
<dbReference type="Proteomes" id="UP000284119">
    <property type="component" value="Unassembled WGS sequence"/>
</dbReference>
<name>A0ABX9NW22_9GAMM</name>
<keyword evidence="3" id="KW-1185">Reference proteome</keyword>
<feature type="signal peptide" evidence="1">
    <location>
        <begin position="1"/>
        <end position="23"/>
    </location>
</feature>
<dbReference type="PROSITE" id="PS51257">
    <property type="entry name" value="PROKAR_LIPOPROTEIN"/>
    <property type="match status" value="1"/>
</dbReference>
<evidence type="ECO:0000313" key="3">
    <source>
        <dbReference type="Proteomes" id="UP000284119"/>
    </source>
</evidence>